<protein>
    <submittedName>
        <fullName evidence="3">Acyl carrier protein</fullName>
    </submittedName>
</protein>
<dbReference type="OrthoDB" id="3395095at2"/>
<name>A0A1I5UQI1_9PSEU</name>
<dbReference type="STRING" id="112413.SAMN05421854_10853"/>
<evidence type="ECO:0000313" key="2">
    <source>
        <dbReference type="EMBL" id="NEC57490.1"/>
    </source>
</evidence>
<dbReference type="Gene3D" id="1.10.1200.10">
    <property type="entry name" value="ACP-like"/>
    <property type="match status" value="1"/>
</dbReference>
<dbReference type="InterPro" id="IPR009081">
    <property type="entry name" value="PP-bd_ACP"/>
</dbReference>
<dbReference type="SUPFAM" id="SSF47336">
    <property type="entry name" value="ACP-like"/>
    <property type="match status" value="1"/>
</dbReference>
<feature type="domain" description="Carrier" evidence="1">
    <location>
        <begin position="6"/>
        <end position="82"/>
    </location>
</feature>
<reference evidence="3 4" key="1">
    <citation type="submission" date="2016-10" db="EMBL/GenBank/DDBJ databases">
        <authorList>
            <person name="de Groot N.N."/>
        </authorList>
    </citation>
    <scope>NUCLEOTIDE SEQUENCE [LARGE SCALE GENOMIC DNA]</scope>
    <source>
        <strain evidence="3 4">DSM 44637</strain>
    </source>
</reference>
<gene>
    <name evidence="2" type="ORF">G3I59_18265</name>
    <name evidence="3" type="ORF">SAMN05421854_10853</name>
</gene>
<evidence type="ECO:0000313" key="5">
    <source>
        <dbReference type="Proteomes" id="UP000470404"/>
    </source>
</evidence>
<evidence type="ECO:0000259" key="1">
    <source>
        <dbReference type="PROSITE" id="PS50075"/>
    </source>
</evidence>
<accession>A0A1I5UQI1</accession>
<keyword evidence="5" id="KW-1185">Reference proteome</keyword>
<dbReference type="Proteomes" id="UP000470404">
    <property type="component" value="Unassembled WGS sequence"/>
</dbReference>
<sequence length="94" mass="10114">MSAPRESARDLVATLAAKHLNLGHRELRPGEDLWNLGMTSLTCMGLMLEIEDALDVELPADRLNAETFASVDGIVAAVESVQLGVPGEETRART</sequence>
<dbReference type="Proteomes" id="UP000199137">
    <property type="component" value="Unassembled WGS sequence"/>
</dbReference>
<dbReference type="AlphaFoldDB" id="A0A1I5UQI1"/>
<dbReference type="Pfam" id="PF00550">
    <property type="entry name" value="PP-binding"/>
    <property type="match status" value="1"/>
</dbReference>
<dbReference type="InterPro" id="IPR036736">
    <property type="entry name" value="ACP-like_sf"/>
</dbReference>
<dbReference type="EMBL" id="FOWC01000008">
    <property type="protein sequence ID" value="SFP97460.1"/>
    <property type="molecule type" value="Genomic_DNA"/>
</dbReference>
<dbReference type="EMBL" id="JAAGNC010000090">
    <property type="protein sequence ID" value="NEC57490.1"/>
    <property type="molecule type" value="Genomic_DNA"/>
</dbReference>
<organism evidence="3 4">
    <name type="scientific">Amycolatopsis rubida</name>
    <dbReference type="NCBI Taxonomy" id="112413"/>
    <lineage>
        <taxon>Bacteria</taxon>
        <taxon>Bacillati</taxon>
        <taxon>Actinomycetota</taxon>
        <taxon>Actinomycetes</taxon>
        <taxon>Pseudonocardiales</taxon>
        <taxon>Pseudonocardiaceae</taxon>
        <taxon>Amycolatopsis</taxon>
    </lineage>
</organism>
<reference evidence="2 5" key="2">
    <citation type="submission" date="2020-01" db="EMBL/GenBank/DDBJ databases">
        <title>Insect and environment-associated Actinomycetes.</title>
        <authorList>
            <person name="Currrie C."/>
            <person name="Chevrette M."/>
            <person name="Carlson C."/>
            <person name="Stubbendieck R."/>
            <person name="Wendt-Pienkowski E."/>
        </authorList>
    </citation>
    <scope>NUCLEOTIDE SEQUENCE [LARGE SCALE GENOMIC DNA]</scope>
    <source>
        <strain evidence="2 5">SID8386</strain>
    </source>
</reference>
<evidence type="ECO:0000313" key="4">
    <source>
        <dbReference type="Proteomes" id="UP000199137"/>
    </source>
</evidence>
<dbReference type="RefSeq" id="WP_067580053.1">
    <property type="nucleotide sequence ID" value="NZ_FOWC01000008.1"/>
</dbReference>
<proteinExistence type="predicted"/>
<dbReference type="PROSITE" id="PS50075">
    <property type="entry name" value="CARRIER"/>
    <property type="match status" value="1"/>
</dbReference>
<evidence type="ECO:0000313" key="3">
    <source>
        <dbReference type="EMBL" id="SFP97460.1"/>
    </source>
</evidence>